<feature type="coiled-coil region" evidence="1">
    <location>
        <begin position="354"/>
        <end position="388"/>
    </location>
</feature>
<name>A0A2Z4UD77_9FIRM</name>
<reference evidence="4" key="1">
    <citation type="submission" date="2018-06" db="EMBL/GenBank/DDBJ databases">
        <title>Description of Blautia argi sp. nov., a new anaerobic isolated from dog feces.</title>
        <authorList>
            <person name="Chang Y.-H."/>
            <person name="Paek J."/>
            <person name="Shin Y."/>
        </authorList>
    </citation>
    <scope>NUCLEOTIDE SEQUENCE [LARGE SCALE GENOMIC DNA]</scope>
    <source>
        <strain evidence="4">KCTC 15426</strain>
    </source>
</reference>
<evidence type="ECO:0000313" key="3">
    <source>
        <dbReference type="EMBL" id="AWY98936.1"/>
    </source>
</evidence>
<evidence type="ECO:0000313" key="4">
    <source>
        <dbReference type="Proteomes" id="UP000250003"/>
    </source>
</evidence>
<gene>
    <name evidence="3" type="ORF">DQQ01_13195</name>
</gene>
<dbReference type="AlphaFoldDB" id="A0A2Z4UD77"/>
<dbReference type="PANTHER" id="PTHR22916:SF3">
    <property type="entry name" value="UDP-GLCNAC:BETAGAL BETA-1,3-N-ACETYLGLUCOSAMINYLTRANSFERASE-LIKE PROTEIN 1"/>
    <property type="match status" value="1"/>
</dbReference>
<protein>
    <recommendedName>
        <fullName evidence="2">Glycosyltransferase 2-like domain-containing protein</fullName>
    </recommendedName>
</protein>
<keyword evidence="4" id="KW-1185">Reference proteome</keyword>
<organism evidence="3 4">
    <name type="scientific">Blautia argi</name>
    <dbReference type="NCBI Taxonomy" id="1912897"/>
    <lineage>
        <taxon>Bacteria</taxon>
        <taxon>Bacillati</taxon>
        <taxon>Bacillota</taxon>
        <taxon>Clostridia</taxon>
        <taxon>Lachnospirales</taxon>
        <taxon>Lachnospiraceae</taxon>
        <taxon>Blautia</taxon>
    </lineage>
</organism>
<dbReference type="OrthoDB" id="9785185at2"/>
<dbReference type="Gene3D" id="3.90.550.10">
    <property type="entry name" value="Spore Coat Polysaccharide Biosynthesis Protein SpsA, Chain A"/>
    <property type="match status" value="1"/>
</dbReference>
<accession>A0A2Z4UD77</accession>
<dbReference type="EMBL" id="CP030280">
    <property type="protein sequence ID" value="AWY98936.1"/>
    <property type="molecule type" value="Genomic_DNA"/>
</dbReference>
<dbReference type="Pfam" id="PF00535">
    <property type="entry name" value="Glycos_transf_2"/>
    <property type="match status" value="1"/>
</dbReference>
<evidence type="ECO:0000256" key="1">
    <source>
        <dbReference type="SAM" id="Coils"/>
    </source>
</evidence>
<dbReference type="SUPFAM" id="SSF53448">
    <property type="entry name" value="Nucleotide-diphospho-sugar transferases"/>
    <property type="match status" value="1"/>
</dbReference>
<dbReference type="InterPro" id="IPR029044">
    <property type="entry name" value="Nucleotide-diphossugar_trans"/>
</dbReference>
<proteinExistence type="predicted"/>
<dbReference type="RefSeq" id="WP_111920397.1">
    <property type="nucleotide sequence ID" value="NZ_CAUWHR010000017.1"/>
</dbReference>
<dbReference type="InterPro" id="IPR001173">
    <property type="entry name" value="Glyco_trans_2-like"/>
</dbReference>
<dbReference type="Proteomes" id="UP000250003">
    <property type="component" value="Chromosome"/>
</dbReference>
<keyword evidence="1" id="KW-0175">Coiled coil</keyword>
<feature type="domain" description="Glycosyltransferase 2-like" evidence="2">
    <location>
        <begin position="7"/>
        <end position="166"/>
    </location>
</feature>
<sequence length="408" mass="47685">MFNPKISILMVNYNHEIHLPLAIESVLAQSYRNIQFVIVDDGSTDNSQKIIADYAAKDSRIEYYFLTQNRHICHATNFGFSKVTGEYLARIDSDDIWYPDKLQKQLNFMQKTPDCEICFSWTDLIDENGKNINTSEQDLYNLFNGQHPSCQEHWLEFFFIHGNCLSHPSLLMKTKIQQEIGAFNPAYRQVHDFDYWIRIAKKYPIFVMEEKLTAMRRFLSSSALNTSSVTEEDTTRYLNEYLLVRKHFFDDMNPELFVRTFRPYFRKAEASSREELLCEQAFLLCNCNYGGKANPILGIMKLEELLNSPSTAEVLENTYGFTAKSYYKLTQQHIFCDSFIQDSLLTAESDSVRIEKLTKHLTDCQKQLEESRKQIEVLSDTLELLTSSTSWKLTAPIRHILEHLRKHT</sequence>
<dbReference type="PANTHER" id="PTHR22916">
    <property type="entry name" value="GLYCOSYLTRANSFERASE"/>
    <property type="match status" value="1"/>
</dbReference>
<evidence type="ECO:0000259" key="2">
    <source>
        <dbReference type="Pfam" id="PF00535"/>
    </source>
</evidence>
<dbReference type="KEGG" id="blau:DQQ01_13195"/>
<dbReference type="GO" id="GO:0016758">
    <property type="term" value="F:hexosyltransferase activity"/>
    <property type="evidence" value="ECO:0007669"/>
    <property type="project" value="UniProtKB-ARBA"/>
</dbReference>